<dbReference type="Pfam" id="PF01225">
    <property type="entry name" value="Mur_ligase"/>
    <property type="match status" value="1"/>
</dbReference>
<evidence type="ECO:0000256" key="1">
    <source>
        <dbReference type="ARBA" id="ARBA00022490"/>
    </source>
</evidence>
<evidence type="ECO:0000256" key="9">
    <source>
        <dbReference type="ARBA" id="ARBA00023316"/>
    </source>
</evidence>
<evidence type="ECO:0000256" key="5">
    <source>
        <dbReference type="ARBA" id="ARBA00022840"/>
    </source>
</evidence>
<dbReference type="GO" id="GO:0009252">
    <property type="term" value="P:peptidoglycan biosynthetic process"/>
    <property type="evidence" value="ECO:0007669"/>
    <property type="project" value="UniProtKB-UniRule"/>
</dbReference>
<keyword evidence="7 10" id="KW-0573">Peptidoglycan synthesis</keyword>
<keyword evidence="4 10" id="KW-0547">Nucleotide-binding</keyword>
<evidence type="ECO:0000259" key="12">
    <source>
        <dbReference type="Pfam" id="PF01225"/>
    </source>
</evidence>
<evidence type="ECO:0000256" key="4">
    <source>
        <dbReference type="ARBA" id="ARBA00022741"/>
    </source>
</evidence>
<dbReference type="RefSeq" id="WP_053334736.1">
    <property type="nucleotide sequence ID" value="NZ_JMFG01000003.1"/>
</dbReference>
<dbReference type="HAMAP" id="MF_02019">
    <property type="entry name" value="MurF"/>
    <property type="match status" value="1"/>
</dbReference>
<dbReference type="GO" id="GO:0005524">
    <property type="term" value="F:ATP binding"/>
    <property type="evidence" value="ECO:0007669"/>
    <property type="project" value="UniProtKB-UniRule"/>
</dbReference>
<dbReference type="InterPro" id="IPR051046">
    <property type="entry name" value="MurCDEF_CellWall_CoF430Synth"/>
</dbReference>
<dbReference type="Pfam" id="PF08245">
    <property type="entry name" value="Mur_ligase_M"/>
    <property type="match status" value="1"/>
</dbReference>
<dbReference type="SUPFAM" id="SSF53623">
    <property type="entry name" value="MurD-like peptide ligases, catalytic domain"/>
    <property type="match status" value="1"/>
</dbReference>
<dbReference type="OrthoDB" id="9801978at2"/>
<evidence type="ECO:0000256" key="6">
    <source>
        <dbReference type="ARBA" id="ARBA00022960"/>
    </source>
</evidence>
<evidence type="ECO:0000256" key="8">
    <source>
        <dbReference type="ARBA" id="ARBA00023306"/>
    </source>
</evidence>
<accession>A0A062Y223</accession>
<dbReference type="Gene3D" id="3.90.190.20">
    <property type="entry name" value="Mur ligase, C-terminal domain"/>
    <property type="match status" value="1"/>
</dbReference>
<dbReference type="GO" id="GO:0008766">
    <property type="term" value="F:UDP-N-acetylmuramoylalanyl-D-glutamyl-2,6-diaminopimelate-D-alanyl-D-alanine ligase activity"/>
    <property type="evidence" value="ECO:0007669"/>
    <property type="project" value="RHEA"/>
</dbReference>
<dbReference type="InterPro" id="IPR004101">
    <property type="entry name" value="Mur_ligase_C"/>
</dbReference>
<keyword evidence="6 10" id="KW-0133">Cell shape</keyword>
<evidence type="ECO:0000256" key="7">
    <source>
        <dbReference type="ARBA" id="ARBA00022984"/>
    </source>
</evidence>
<feature type="domain" description="Mur ligase central" evidence="14">
    <location>
        <begin position="106"/>
        <end position="293"/>
    </location>
</feature>
<evidence type="ECO:0000259" key="13">
    <source>
        <dbReference type="Pfam" id="PF02875"/>
    </source>
</evidence>
<dbReference type="EMBL" id="JMFG01000003">
    <property type="protein sequence ID" value="KDA54825.1"/>
    <property type="molecule type" value="Genomic_DNA"/>
</dbReference>
<feature type="domain" description="Mur ligase N-terminal catalytic" evidence="12">
    <location>
        <begin position="26"/>
        <end position="84"/>
    </location>
</feature>
<protein>
    <recommendedName>
        <fullName evidence="10 11">UDP-N-acetylmuramoyl-tripeptide--D-alanyl-D-alanine ligase</fullName>
        <ecNumber evidence="10 11">6.3.2.10</ecNumber>
    </recommendedName>
    <alternativeName>
        <fullName evidence="10">D-alanyl-D-alanine-adding enzyme</fullName>
    </alternativeName>
</protein>
<dbReference type="GO" id="GO:0047480">
    <property type="term" value="F:UDP-N-acetylmuramoyl-tripeptide-D-alanyl-D-alanine ligase activity"/>
    <property type="evidence" value="ECO:0007669"/>
    <property type="project" value="UniProtKB-UniRule"/>
</dbReference>
<dbReference type="PANTHER" id="PTHR43024">
    <property type="entry name" value="UDP-N-ACETYLMURAMOYL-TRIPEPTIDE--D-ALANYL-D-ALANINE LIGASE"/>
    <property type="match status" value="1"/>
</dbReference>
<feature type="domain" description="Mur ligase C-terminal" evidence="13">
    <location>
        <begin position="315"/>
        <end position="434"/>
    </location>
</feature>
<name>A0A062Y223_9BACT</name>
<keyword evidence="2 10" id="KW-0436">Ligase</keyword>
<keyword evidence="1 10" id="KW-0963">Cytoplasm</keyword>
<keyword evidence="16" id="KW-1185">Reference proteome</keyword>
<sequence>MRVSLATIAQWLGCPAPEGAETLWVEGVAFDSRQVRPQDLFVAAPGEKTDGHLFVSEAASRGAVAALVARPVDAPLPQLVVSDTVSALQALASRLRQEAGFQVAAVTGSVGKTTTKSMLAALLARRFRVAQTQGSRNSQLGLPAEMCNLNQDVEWFVAEAGMSRKGELTRLGEVLRPQALLYTRIAPVHLEFFPSVEAIAEAKAELIPFLDPQGVLVLNATDPYQESFSSRFSGRKLSYGLPGKSDVWADQLASRGLLGTSFTLAGPLGGFAVDLPLPGLHQVENFLGAACLARALGVPVEELAAAAGKLRAQPHRGEVHRLPSGALLVDDSYNASPVAVARMLELLAQTPGRRVAVLGEMLELGPQAPDFHREVGAKARGLCHRLFAVGGENARVLAEAFGTEGTYVASAEEAEEVLQNELREGDVVLIKGSRGIGLDRLVAALLAGRG</sequence>
<evidence type="ECO:0000256" key="3">
    <source>
        <dbReference type="ARBA" id="ARBA00022618"/>
    </source>
</evidence>
<dbReference type="GO" id="GO:0005737">
    <property type="term" value="C:cytoplasm"/>
    <property type="evidence" value="ECO:0007669"/>
    <property type="project" value="UniProtKB-SubCell"/>
</dbReference>
<comment type="pathway">
    <text evidence="10 11">Cell wall biogenesis; peptidoglycan biosynthesis.</text>
</comment>
<dbReference type="Pfam" id="PF02875">
    <property type="entry name" value="Mur_ligase_C"/>
    <property type="match status" value="1"/>
</dbReference>
<dbReference type="InterPro" id="IPR013221">
    <property type="entry name" value="Mur_ligase_cen"/>
</dbReference>
<evidence type="ECO:0000313" key="16">
    <source>
        <dbReference type="Proteomes" id="UP000027284"/>
    </source>
</evidence>
<comment type="similarity">
    <text evidence="10">Belongs to the MurCDEF family. MurF subfamily.</text>
</comment>
<evidence type="ECO:0000256" key="2">
    <source>
        <dbReference type="ARBA" id="ARBA00022598"/>
    </source>
</evidence>
<dbReference type="GO" id="GO:0008360">
    <property type="term" value="P:regulation of cell shape"/>
    <property type="evidence" value="ECO:0007669"/>
    <property type="project" value="UniProtKB-KW"/>
</dbReference>
<reference evidence="15 16" key="1">
    <citation type="submission" date="2014-04" db="EMBL/GenBank/DDBJ databases">
        <title>The Genome Sequence of Thermoanaerobaculum aquaticum MP-01, The First Cultivated Group 23 Acidobacterium.</title>
        <authorList>
            <person name="Stamps B.W."/>
            <person name="Losey N.A."/>
            <person name="Lawson P.A."/>
            <person name="Stevenson B.S."/>
        </authorList>
    </citation>
    <scope>NUCLEOTIDE SEQUENCE [LARGE SCALE GENOMIC DNA]</scope>
    <source>
        <strain evidence="15 16">MP-01</strain>
    </source>
</reference>
<keyword evidence="9 10" id="KW-0961">Cell wall biogenesis/degradation</keyword>
<keyword evidence="5 10" id="KW-0067">ATP-binding</keyword>
<dbReference type="SUPFAM" id="SSF53244">
    <property type="entry name" value="MurD-like peptide ligases, peptide-binding domain"/>
    <property type="match status" value="1"/>
</dbReference>
<evidence type="ECO:0000259" key="14">
    <source>
        <dbReference type="Pfam" id="PF08245"/>
    </source>
</evidence>
<comment type="catalytic activity">
    <reaction evidence="10 11">
        <text>D-alanyl-D-alanine + UDP-N-acetyl-alpha-D-muramoyl-L-alanyl-gamma-D-glutamyl-meso-2,6-diaminopimelate + ATP = UDP-N-acetyl-alpha-D-muramoyl-L-alanyl-gamma-D-glutamyl-meso-2,6-diaminopimeloyl-D-alanyl-D-alanine + ADP + phosphate + H(+)</text>
        <dbReference type="Rhea" id="RHEA:28374"/>
        <dbReference type="ChEBI" id="CHEBI:15378"/>
        <dbReference type="ChEBI" id="CHEBI:30616"/>
        <dbReference type="ChEBI" id="CHEBI:43474"/>
        <dbReference type="ChEBI" id="CHEBI:57822"/>
        <dbReference type="ChEBI" id="CHEBI:61386"/>
        <dbReference type="ChEBI" id="CHEBI:83905"/>
        <dbReference type="ChEBI" id="CHEBI:456216"/>
        <dbReference type="EC" id="6.3.2.10"/>
    </reaction>
</comment>
<dbReference type="Proteomes" id="UP000027284">
    <property type="component" value="Unassembled WGS sequence"/>
</dbReference>
<proteinExistence type="inferred from homology"/>
<comment type="subcellular location">
    <subcellularLocation>
        <location evidence="10 11">Cytoplasm</location>
    </subcellularLocation>
</comment>
<dbReference type="PANTHER" id="PTHR43024:SF1">
    <property type="entry name" value="UDP-N-ACETYLMURAMOYL-TRIPEPTIDE--D-ALANYL-D-ALANINE LIGASE"/>
    <property type="match status" value="1"/>
</dbReference>
<dbReference type="InterPro" id="IPR036565">
    <property type="entry name" value="Mur-like_cat_sf"/>
</dbReference>
<evidence type="ECO:0000256" key="10">
    <source>
        <dbReference type="HAMAP-Rule" id="MF_02019"/>
    </source>
</evidence>
<organism evidence="15 16">
    <name type="scientific">Thermoanaerobaculum aquaticum</name>
    <dbReference type="NCBI Taxonomy" id="1312852"/>
    <lineage>
        <taxon>Bacteria</taxon>
        <taxon>Pseudomonadati</taxon>
        <taxon>Acidobacteriota</taxon>
        <taxon>Thermoanaerobaculia</taxon>
        <taxon>Thermoanaerobaculales</taxon>
        <taxon>Thermoanaerobaculaceae</taxon>
        <taxon>Thermoanaerobaculum</taxon>
    </lineage>
</organism>
<gene>
    <name evidence="10" type="primary">murF</name>
    <name evidence="15" type="ORF">EG19_07500</name>
</gene>
<comment type="function">
    <text evidence="10 11">Involved in cell wall formation. Catalyzes the final step in the synthesis of UDP-N-acetylmuramoyl-pentapeptide, the precursor of murein.</text>
</comment>
<dbReference type="InterPro" id="IPR005863">
    <property type="entry name" value="UDP-N-AcMur_synth"/>
</dbReference>
<dbReference type="STRING" id="1312852.EG19_07500"/>
<dbReference type="InterPro" id="IPR035911">
    <property type="entry name" value="MurE/MurF_N"/>
</dbReference>
<dbReference type="NCBIfam" id="TIGR01143">
    <property type="entry name" value="murF"/>
    <property type="match status" value="1"/>
</dbReference>
<feature type="binding site" evidence="10">
    <location>
        <begin position="108"/>
        <end position="114"/>
    </location>
    <ligand>
        <name>ATP</name>
        <dbReference type="ChEBI" id="CHEBI:30616"/>
    </ligand>
</feature>
<dbReference type="InterPro" id="IPR000713">
    <property type="entry name" value="Mur_ligase_N"/>
</dbReference>
<keyword evidence="8 10" id="KW-0131">Cell cycle</keyword>
<evidence type="ECO:0000256" key="11">
    <source>
        <dbReference type="RuleBase" id="RU004136"/>
    </source>
</evidence>
<dbReference type="AlphaFoldDB" id="A0A062Y223"/>
<evidence type="ECO:0000313" key="15">
    <source>
        <dbReference type="EMBL" id="KDA54825.1"/>
    </source>
</evidence>
<dbReference type="EC" id="6.3.2.10" evidence="10 11"/>
<dbReference type="Gene3D" id="3.40.1190.10">
    <property type="entry name" value="Mur-like, catalytic domain"/>
    <property type="match status" value="1"/>
</dbReference>
<keyword evidence="3 10" id="KW-0132">Cell division</keyword>
<dbReference type="GO" id="GO:0071555">
    <property type="term" value="P:cell wall organization"/>
    <property type="evidence" value="ECO:0007669"/>
    <property type="project" value="UniProtKB-KW"/>
</dbReference>
<dbReference type="InterPro" id="IPR036615">
    <property type="entry name" value="Mur_ligase_C_dom_sf"/>
</dbReference>
<comment type="caution">
    <text evidence="15">The sequence shown here is derived from an EMBL/GenBank/DDBJ whole genome shotgun (WGS) entry which is preliminary data.</text>
</comment>
<dbReference type="Gene3D" id="3.40.1390.10">
    <property type="entry name" value="MurE/MurF, N-terminal domain"/>
    <property type="match status" value="1"/>
</dbReference>
<dbReference type="SUPFAM" id="SSF63418">
    <property type="entry name" value="MurE/MurF N-terminal domain"/>
    <property type="match status" value="1"/>
</dbReference>
<dbReference type="GO" id="GO:0051301">
    <property type="term" value="P:cell division"/>
    <property type="evidence" value="ECO:0007669"/>
    <property type="project" value="UniProtKB-KW"/>
</dbReference>
<dbReference type="UniPathway" id="UPA00219"/>